<keyword evidence="2" id="KW-1185">Reference proteome</keyword>
<gene>
    <name evidence="1" type="ORF">JY500_07830</name>
</gene>
<sequence>MKSRTSEVLSEVGKTNVPFRDLPEKLRFATTFEAISALTYQLSIRPKSDRVLYIQEQAQKTASTAAAAYELSPHALGFDQANLPDGVIKDILKCFLIENPWGEMAQLSSRLGLTALPLDETYRTAALRRHRAAHVAHADTPQTDLIQFAREALAIAISFDALITRALTKMQRHDAHYLTSTQRITAASIVIRSIHPKGNKWRESVEGRAAAVKIESAADALLALARPRAIAGNNLLAIYDSSLQLSGWECY</sequence>
<dbReference type="EMBL" id="CP071060">
    <property type="protein sequence ID" value="QSI78510.1"/>
    <property type="molecule type" value="Genomic_DNA"/>
</dbReference>
<accession>A0ABX7M9V1</accession>
<evidence type="ECO:0000313" key="2">
    <source>
        <dbReference type="Proteomes" id="UP000663570"/>
    </source>
</evidence>
<evidence type="ECO:0000313" key="1">
    <source>
        <dbReference type="EMBL" id="QSI78510.1"/>
    </source>
</evidence>
<organism evidence="1 2">
    <name type="scientific">Niveibacterium microcysteis</name>
    <dbReference type="NCBI Taxonomy" id="2811415"/>
    <lineage>
        <taxon>Bacteria</taxon>
        <taxon>Pseudomonadati</taxon>
        <taxon>Pseudomonadota</taxon>
        <taxon>Betaproteobacteria</taxon>
        <taxon>Rhodocyclales</taxon>
        <taxon>Rhodocyclaceae</taxon>
        <taxon>Niveibacterium</taxon>
    </lineage>
</organism>
<proteinExistence type="predicted"/>
<dbReference type="Proteomes" id="UP000663570">
    <property type="component" value="Chromosome"/>
</dbReference>
<dbReference type="RefSeq" id="WP_206255890.1">
    <property type="nucleotide sequence ID" value="NZ_CP071060.1"/>
</dbReference>
<protein>
    <recommendedName>
        <fullName evidence="3">RiboL-PSP-HEPN domain-containing protein</fullName>
    </recommendedName>
</protein>
<name>A0ABX7M9V1_9RHOO</name>
<evidence type="ECO:0008006" key="3">
    <source>
        <dbReference type="Google" id="ProtNLM"/>
    </source>
</evidence>
<reference evidence="1 2" key="1">
    <citation type="submission" date="2021-02" db="EMBL/GenBank/DDBJ databases">
        <title>Niveibacterium changnyeongensis HC41.</title>
        <authorList>
            <person name="Kang M."/>
        </authorList>
    </citation>
    <scope>NUCLEOTIDE SEQUENCE [LARGE SCALE GENOMIC DNA]</scope>
    <source>
        <strain evidence="1 2">HC41</strain>
    </source>
</reference>